<comment type="caution">
    <text evidence="2">The sequence shown here is derived from an EMBL/GenBank/DDBJ whole genome shotgun (WGS) entry which is preliminary data.</text>
</comment>
<organism evidence="2 3">
    <name type="scientific">Salinimicrobium gaetbulicola</name>
    <dbReference type="NCBI Taxonomy" id="999702"/>
    <lineage>
        <taxon>Bacteria</taxon>
        <taxon>Pseudomonadati</taxon>
        <taxon>Bacteroidota</taxon>
        <taxon>Flavobacteriia</taxon>
        <taxon>Flavobacteriales</taxon>
        <taxon>Flavobacteriaceae</taxon>
        <taxon>Salinimicrobium</taxon>
    </lineage>
</organism>
<evidence type="ECO:0000256" key="1">
    <source>
        <dbReference type="SAM" id="Phobius"/>
    </source>
</evidence>
<proteinExistence type="predicted"/>
<reference evidence="3" key="1">
    <citation type="journal article" date="2019" name="Int. J. Syst. Evol. Microbiol.">
        <title>The Global Catalogue of Microorganisms (GCM) 10K type strain sequencing project: providing services to taxonomists for standard genome sequencing and annotation.</title>
        <authorList>
            <consortium name="The Broad Institute Genomics Platform"/>
            <consortium name="The Broad Institute Genome Sequencing Center for Infectious Disease"/>
            <person name="Wu L."/>
            <person name="Ma J."/>
        </authorList>
    </citation>
    <scope>NUCLEOTIDE SEQUENCE [LARGE SCALE GENOMIC DNA]</scope>
    <source>
        <strain evidence="3">CCUG 60898</strain>
    </source>
</reference>
<keyword evidence="3" id="KW-1185">Reference proteome</keyword>
<evidence type="ECO:0000313" key="2">
    <source>
        <dbReference type="EMBL" id="MFD0975465.1"/>
    </source>
</evidence>
<evidence type="ECO:0000313" key="3">
    <source>
        <dbReference type="Proteomes" id="UP001597100"/>
    </source>
</evidence>
<gene>
    <name evidence="2" type="ORF">ACFQ1G_01560</name>
</gene>
<dbReference type="RefSeq" id="WP_380736483.1">
    <property type="nucleotide sequence ID" value="NZ_JBHTJP010000032.1"/>
</dbReference>
<dbReference type="EMBL" id="JBHTJP010000032">
    <property type="protein sequence ID" value="MFD0975465.1"/>
    <property type="molecule type" value="Genomic_DNA"/>
</dbReference>
<dbReference type="Proteomes" id="UP001597100">
    <property type="component" value="Unassembled WGS sequence"/>
</dbReference>
<protein>
    <submittedName>
        <fullName evidence="2">Uncharacterized protein</fullName>
    </submittedName>
</protein>
<keyword evidence="1" id="KW-1133">Transmembrane helix</keyword>
<feature type="transmembrane region" description="Helical" evidence="1">
    <location>
        <begin position="7"/>
        <end position="26"/>
    </location>
</feature>
<feature type="transmembrane region" description="Helical" evidence="1">
    <location>
        <begin position="32"/>
        <end position="50"/>
    </location>
</feature>
<name>A0ABW3ICM6_9FLAO</name>
<accession>A0ABW3ICM6</accession>
<keyword evidence="1" id="KW-0812">Transmembrane</keyword>
<keyword evidence="1" id="KW-0472">Membrane</keyword>
<sequence length="72" mass="8372">MKKNNSQLINFLLIAIGGILLIFEISGEKENVYFLIIGIILLMFGLYRATNHWVYTKDDHKLDKDDQKDQNS</sequence>